<dbReference type="EMBL" id="JBHSAV010000003">
    <property type="protein sequence ID" value="MFC3975035.1"/>
    <property type="molecule type" value="Genomic_DNA"/>
</dbReference>
<dbReference type="Pfam" id="PF05708">
    <property type="entry name" value="Peptidase_C92"/>
    <property type="match status" value="1"/>
</dbReference>
<name>A0ABV8EHL2_9BACT</name>
<feature type="transmembrane region" description="Helical" evidence="1">
    <location>
        <begin position="21"/>
        <end position="41"/>
    </location>
</feature>
<dbReference type="SUPFAM" id="SSF54001">
    <property type="entry name" value="Cysteine proteinases"/>
    <property type="match status" value="1"/>
</dbReference>
<keyword evidence="1" id="KW-0472">Membrane</keyword>
<reference evidence="3" key="1">
    <citation type="journal article" date="2019" name="Int. J. Syst. Evol. Microbiol.">
        <title>The Global Catalogue of Microorganisms (GCM) 10K type strain sequencing project: providing services to taxonomists for standard genome sequencing and annotation.</title>
        <authorList>
            <consortium name="The Broad Institute Genomics Platform"/>
            <consortium name="The Broad Institute Genome Sequencing Center for Infectious Disease"/>
            <person name="Wu L."/>
            <person name="Ma J."/>
        </authorList>
    </citation>
    <scope>NUCLEOTIDE SEQUENCE [LARGE SCALE GENOMIC DNA]</scope>
    <source>
        <strain evidence="3">CECT 8551</strain>
    </source>
</reference>
<dbReference type="Gene3D" id="3.90.1720.10">
    <property type="entry name" value="endopeptidase domain like (from Nostoc punctiforme)"/>
    <property type="match status" value="1"/>
</dbReference>
<evidence type="ECO:0000313" key="3">
    <source>
        <dbReference type="Proteomes" id="UP001595766"/>
    </source>
</evidence>
<evidence type="ECO:0000256" key="1">
    <source>
        <dbReference type="SAM" id="Phobius"/>
    </source>
</evidence>
<comment type="caution">
    <text evidence="2">The sequence shown here is derived from an EMBL/GenBank/DDBJ whole genome shotgun (WGS) entry which is preliminary data.</text>
</comment>
<accession>A0ABV8EHL2</accession>
<sequence length="238" mass="26943">MVVNKNLKGLWILGTNRLKGNIYMVSSFPRFFIFLSLAFIACKSSFEFQEGDILFQDGDCGDFCEAIRKVTHGFDGNSFSHNGVLTKEGADWYVLEAVGRGVVLTPLDDFMSKHLDEYGKPKVMVGRLKDAYRHLIPKAIAEGRKHLGKPYDSVFDFENDAFYCSELIHFSFKAANNQEDLFTPEPMTYKDPETGEMFSVWVDYFEKLGVAIPEGEPGLNPGGMSRSPVLEMIKDFRE</sequence>
<evidence type="ECO:0000313" key="2">
    <source>
        <dbReference type="EMBL" id="MFC3975035.1"/>
    </source>
</evidence>
<dbReference type="Proteomes" id="UP001595766">
    <property type="component" value="Unassembled WGS sequence"/>
</dbReference>
<protein>
    <submittedName>
        <fullName evidence="2">YiiX/YebB-like N1pC/P60 family cysteine hydrolase</fullName>
    </submittedName>
</protein>
<keyword evidence="1" id="KW-0812">Transmembrane</keyword>
<gene>
    <name evidence="2" type="ORF">ACFOUP_01475</name>
</gene>
<dbReference type="InterPro" id="IPR024453">
    <property type="entry name" value="Peptidase_C92"/>
</dbReference>
<dbReference type="InterPro" id="IPR038765">
    <property type="entry name" value="Papain-like_cys_pep_sf"/>
</dbReference>
<proteinExistence type="predicted"/>
<keyword evidence="3" id="KW-1185">Reference proteome</keyword>
<organism evidence="2 3">
    <name type="scientific">Belliella kenyensis</name>
    <dbReference type="NCBI Taxonomy" id="1472724"/>
    <lineage>
        <taxon>Bacteria</taxon>
        <taxon>Pseudomonadati</taxon>
        <taxon>Bacteroidota</taxon>
        <taxon>Cytophagia</taxon>
        <taxon>Cytophagales</taxon>
        <taxon>Cyclobacteriaceae</taxon>
        <taxon>Belliella</taxon>
    </lineage>
</organism>
<dbReference type="RefSeq" id="WP_241292593.1">
    <property type="nucleotide sequence ID" value="NZ_JAKZGR010000003.1"/>
</dbReference>
<keyword evidence="1" id="KW-1133">Transmembrane helix</keyword>